<dbReference type="AlphaFoldDB" id="A0A9P6N995"/>
<comment type="caution">
    <text evidence="1">The sequence shown here is derived from an EMBL/GenBank/DDBJ whole genome shotgun (WGS) entry which is preliminary data.</text>
</comment>
<proteinExistence type="predicted"/>
<gene>
    <name evidence="1" type="ORF">CROQUDRAFT_54229</name>
</gene>
<keyword evidence="2" id="KW-1185">Reference proteome</keyword>
<dbReference type="EMBL" id="MU167523">
    <property type="protein sequence ID" value="KAG0139788.1"/>
    <property type="molecule type" value="Genomic_DNA"/>
</dbReference>
<name>A0A9P6N995_9BASI</name>
<evidence type="ECO:0000313" key="1">
    <source>
        <dbReference type="EMBL" id="KAG0139788.1"/>
    </source>
</evidence>
<feature type="non-terminal residue" evidence="1">
    <location>
        <position position="1"/>
    </location>
</feature>
<protein>
    <submittedName>
        <fullName evidence="1">Uncharacterized protein</fullName>
    </submittedName>
</protein>
<dbReference type="Proteomes" id="UP000886653">
    <property type="component" value="Unassembled WGS sequence"/>
</dbReference>
<dbReference type="OrthoDB" id="2501483at2759"/>
<organism evidence="1 2">
    <name type="scientific">Cronartium quercuum f. sp. fusiforme G11</name>
    <dbReference type="NCBI Taxonomy" id="708437"/>
    <lineage>
        <taxon>Eukaryota</taxon>
        <taxon>Fungi</taxon>
        <taxon>Dikarya</taxon>
        <taxon>Basidiomycota</taxon>
        <taxon>Pucciniomycotina</taxon>
        <taxon>Pucciniomycetes</taxon>
        <taxon>Pucciniales</taxon>
        <taxon>Coleosporiaceae</taxon>
        <taxon>Cronartium</taxon>
    </lineage>
</organism>
<accession>A0A9P6N995</accession>
<sequence>TICLVDPFHLHSHLGKDATCQQNNNPNQWPFLKKPDGTWRFNASATKIANAWYGGFSSICRGMHEISFYFFLESMVYTCNRWMLKKLEKNALFCCNIPGLS</sequence>
<reference evidence="1" key="1">
    <citation type="submission" date="2013-11" db="EMBL/GenBank/DDBJ databases">
        <title>Genome sequence of the fusiform rust pathogen reveals effectors for host alternation and coevolution with pine.</title>
        <authorList>
            <consortium name="DOE Joint Genome Institute"/>
            <person name="Smith K."/>
            <person name="Pendleton A."/>
            <person name="Kubisiak T."/>
            <person name="Anderson C."/>
            <person name="Salamov A."/>
            <person name="Aerts A."/>
            <person name="Riley R."/>
            <person name="Clum A."/>
            <person name="Lindquist E."/>
            <person name="Ence D."/>
            <person name="Campbell M."/>
            <person name="Kronenberg Z."/>
            <person name="Feau N."/>
            <person name="Dhillon B."/>
            <person name="Hamelin R."/>
            <person name="Burleigh J."/>
            <person name="Smith J."/>
            <person name="Yandell M."/>
            <person name="Nelson C."/>
            <person name="Grigoriev I."/>
            <person name="Davis J."/>
        </authorList>
    </citation>
    <scope>NUCLEOTIDE SEQUENCE</scope>
    <source>
        <strain evidence="1">G11</strain>
    </source>
</reference>
<evidence type="ECO:0000313" key="2">
    <source>
        <dbReference type="Proteomes" id="UP000886653"/>
    </source>
</evidence>